<reference evidence="2" key="1">
    <citation type="journal article" date="2019" name="Int. J. Syst. Evol. Microbiol.">
        <title>The Global Catalogue of Microorganisms (GCM) 10K type strain sequencing project: providing services to taxonomists for standard genome sequencing and annotation.</title>
        <authorList>
            <consortium name="The Broad Institute Genomics Platform"/>
            <consortium name="The Broad Institute Genome Sequencing Center for Infectious Disease"/>
            <person name="Wu L."/>
            <person name="Ma J."/>
        </authorList>
    </citation>
    <scope>NUCLEOTIDE SEQUENCE [LARGE SCALE GENOMIC DNA]</scope>
    <source>
        <strain evidence="2">JCM 17927</strain>
    </source>
</reference>
<dbReference type="InterPro" id="IPR011256">
    <property type="entry name" value="Reg_factor_effector_dom_sf"/>
</dbReference>
<accession>A0ABP8NB75</accession>
<sequence>MIDKSIPAATYAVFKVGGPDKSKDAWMDIWSSKKLKRTYTGDFVVLQDNTVTIYVTIRK</sequence>
<dbReference type="Proteomes" id="UP001501175">
    <property type="component" value="Unassembled WGS sequence"/>
</dbReference>
<dbReference type="Gene3D" id="3.20.80.10">
    <property type="entry name" value="Regulatory factor, effector binding domain"/>
    <property type="match status" value="1"/>
</dbReference>
<evidence type="ECO:0000313" key="2">
    <source>
        <dbReference type="Proteomes" id="UP001501175"/>
    </source>
</evidence>
<gene>
    <name evidence="1" type="ORF">GCM10023189_40310</name>
</gene>
<organism evidence="1 2">
    <name type="scientific">Nibrella saemangeumensis</name>
    <dbReference type="NCBI Taxonomy" id="1084526"/>
    <lineage>
        <taxon>Bacteria</taxon>
        <taxon>Pseudomonadati</taxon>
        <taxon>Bacteroidota</taxon>
        <taxon>Cytophagia</taxon>
        <taxon>Cytophagales</taxon>
        <taxon>Spirosomataceae</taxon>
        <taxon>Nibrella</taxon>
    </lineage>
</organism>
<dbReference type="EMBL" id="BAABHD010000072">
    <property type="protein sequence ID" value="GAA4462951.1"/>
    <property type="molecule type" value="Genomic_DNA"/>
</dbReference>
<keyword evidence="2" id="KW-1185">Reference proteome</keyword>
<name>A0ABP8NB75_9BACT</name>
<comment type="caution">
    <text evidence="1">The sequence shown here is derived from an EMBL/GenBank/DDBJ whole genome shotgun (WGS) entry which is preliminary data.</text>
</comment>
<evidence type="ECO:0000313" key="1">
    <source>
        <dbReference type="EMBL" id="GAA4462951.1"/>
    </source>
</evidence>
<proteinExistence type="predicted"/>
<protein>
    <submittedName>
        <fullName evidence="1">Uncharacterized protein</fullName>
    </submittedName>
</protein>